<gene>
    <name evidence="2" type="ORF">ACFODZ_15960</name>
</gene>
<proteinExistence type="predicted"/>
<evidence type="ECO:0000313" key="3">
    <source>
        <dbReference type="Proteomes" id="UP001595533"/>
    </source>
</evidence>
<dbReference type="CDD" id="cd02619">
    <property type="entry name" value="Peptidase_C1"/>
    <property type="match status" value="1"/>
</dbReference>
<dbReference type="SUPFAM" id="SSF54001">
    <property type="entry name" value="Cysteine proteinases"/>
    <property type="match status" value="1"/>
</dbReference>
<dbReference type="InterPro" id="IPR000668">
    <property type="entry name" value="Peptidase_C1A_C"/>
</dbReference>
<comment type="caution">
    <text evidence="2">The sequence shown here is derived from an EMBL/GenBank/DDBJ whole genome shotgun (WGS) entry which is preliminary data.</text>
</comment>
<dbReference type="InterPro" id="IPR038765">
    <property type="entry name" value="Papain-like_cys_pep_sf"/>
</dbReference>
<dbReference type="RefSeq" id="WP_077412535.1">
    <property type="nucleotide sequence ID" value="NZ_JBHRTS010000010.1"/>
</dbReference>
<sequence>MSSDQDNQINNHITNVAPDLPDIRDWMYQPALVNLESRWDPPRNLHILDQKNEGACTGFALAAVINYLNQQRGDDDKKVSMRMLYEMAKRHDEWEGEGYSGSSCRGAIKGWYNMGVAEEGLWSFQTNKPGRFSLEAAKNARNNTVGAYYRLNHRVSDFHAAINEAGVIYCSARVHQGWARDNVIDGLISDHEEHAGSHAFAIVGYDEKGFWIQNSWGKQWGKDGLAIWTYEDWQKNIQDAWVLRLALETPQIWHLDPKNQASYAAKAMSSKKPNRAEIAGHFVHIDDGKFDDAGKYWSNLDDVKITTDLLTTSTDYQHILLYAHGGLNSPDASARRIKGMKEVFKDNGIYPYHFMYDTGLKEELKDLIFRKKDPVEDRAGGITDATDWLIEKLTRIPGRAFWREMKAGARLPFNKNGAGTKVLELLLKAIHANNHNRDAEQMVKLHMVGHSTGAILLGWLLNRMKQLPTAQRMRLSTAALLAPAASADFYEDHYHPALQSAAKTHGIDQLHLFNLSQRLEKDDTVGPYRKSLLYLVSRAFEERKKTAILGMEKYAGQIPEHNKLTRIISEGMNGDEATSWSETHGGFDNDVRTMNTLLRNILSAEPNRLFTADDLDY</sequence>
<dbReference type="SUPFAM" id="SSF53474">
    <property type="entry name" value="alpha/beta-Hydrolases"/>
    <property type="match status" value="1"/>
</dbReference>
<dbReference type="EMBL" id="JBHRTS010000010">
    <property type="protein sequence ID" value="MFC3195751.1"/>
    <property type="molecule type" value="Genomic_DNA"/>
</dbReference>
<accession>A0ABV7JCF1</accession>
<dbReference type="InterPro" id="IPR029058">
    <property type="entry name" value="AB_hydrolase_fold"/>
</dbReference>
<organism evidence="2 3">
    <name type="scientific">Marinicella sediminis</name>
    <dbReference type="NCBI Taxonomy" id="1792834"/>
    <lineage>
        <taxon>Bacteria</taxon>
        <taxon>Pseudomonadati</taxon>
        <taxon>Pseudomonadota</taxon>
        <taxon>Gammaproteobacteria</taxon>
        <taxon>Lysobacterales</taxon>
        <taxon>Marinicellaceae</taxon>
        <taxon>Marinicella</taxon>
    </lineage>
</organism>
<name>A0ABV7JCF1_9GAMM</name>
<dbReference type="Pfam" id="PF00112">
    <property type="entry name" value="Peptidase_C1"/>
    <property type="match status" value="1"/>
</dbReference>
<dbReference type="Gene3D" id="3.90.70.10">
    <property type="entry name" value="Cysteine proteinases"/>
    <property type="match status" value="1"/>
</dbReference>
<evidence type="ECO:0000313" key="2">
    <source>
        <dbReference type="EMBL" id="MFC3195751.1"/>
    </source>
</evidence>
<evidence type="ECO:0000259" key="1">
    <source>
        <dbReference type="Pfam" id="PF00112"/>
    </source>
</evidence>
<keyword evidence="3" id="KW-1185">Reference proteome</keyword>
<protein>
    <submittedName>
        <fullName evidence="2">C1 family peptidase</fullName>
    </submittedName>
</protein>
<reference evidence="3" key="1">
    <citation type="journal article" date="2019" name="Int. J. Syst. Evol. Microbiol.">
        <title>The Global Catalogue of Microorganisms (GCM) 10K type strain sequencing project: providing services to taxonomists for standard genome sequencing and annotation.</title>
        <authorList>
            <consortium name="The Broad Institute Genomics Platform"/>
            <consortium name="The Broad Institute Genome Sequencing Center for Infectious Disease"/>
            <person name="Wu L."/>
            <person name="Ma J."/>
        </authorList>
    </citation>
    <scope>NUCLEOTIDE SEQUENCE [LARGE SCALE GENOMIC DNA]</scope>
    <source>
        <strain evidence="3">KCTC 42953</strain>
    </source>
</reference>
<dbReference type="Proteomes" id="UP001595533">
    <property type="component" value="Unassembled WGS sequence"/>
</dbReference>
<feature type="domain" description="Peptidase C1A papain C-terminal" evidence="1">
    <location>
        <begin position="46"/>
        <end position="226"/>
    </location>
</feature>